<proteinExistence type="predicted"/>
<name>A0ABP0Q8E9_9DINO</name>
<comment type="caution">
    <text evidence="1">The sequence shown here is derived from an EMBL/GenBank/DDBJ whole genome shotgun (WGS) entry which is preliminary data.</text>
</comment>
<keyword evidence="2" id="KW-1185">Reference proteome</keyword>
<accession>A0ABP0Q8E9</accession>
<protein>
    <submittedName>
        <fullName evidence="1">Uncharacterized protein</fullName>
    </submittedName>
</protein>
<reference evidence="1 2" key="1">
    <citation type="submission" date="2024-02" db="EMBL/GenBank/DDBJ databases">
        <authorList>
            <person name="Chen Y."/>
            <person name="Shah S."/>
            <person name="Dougan E. K."/>
            <person name="Thang M."/>
            <person name="Chan C."/>
        </authorList>
    </citation>
    <scope>NUCLEOTIDE SEQUENCE [LARGE SCALE GENOMIC DNA]</scope>
</reference>
<organism evidence="1 2">
    <name type="scientific">Durusdinium trenchii</name>
    <dbReference type="NCBI Taxonomy" id="1381693"/>
    <lineage>
        <taxon>Eukaryota</taxon>
        <taxon>Sar</taxon>
        <taxon>Alveolata</taxon>
        <taxon>Dinophyceae</taxon>
        <taxon>Suessiales</taxon>
        <taxon>Symbiodiniaceae</taxon>
        <taxon>Durusdinium</taxon>
    </lineage>
</organism>
<feature type="non-terminal residue" evidence="1">
    <location>
        <position position="1"/>
    </location>
</feature>
<evidence type="ECO:0000313" key="1">
    <source>
        <dbReference type="EMBL" id="CAK9084512.1"/>
    </source>
</evidence>
<gene>
    <name evidence="1" type="ORF">CCMP2556_LOCUS41102</name>
</gene>
<dbReference type="EMBL" id="CAXAMN010024203">
    <property type="protein sequence ID" value="CAK9084512.1"/>
    <property type="molecule type" value="Genomic_DNA"/>
</dbReference>
<evidence type="ECO:0000313" key="2">
    <source>
        <dbReference type="Proteomes" id="UP001642484"/>
    </source>
</evidence>
<sequence length="216" mass="23919">AGVDVDGANLFGQSACFLAEWYGHSPAVDLLKSYGALSVTRPERPELPRWQPSLSDRQVEELPGNSWLLERSFEEAFLREFDSLAARLPVPDMEVDRRTAQRLFVCSEEISEALGALLRPSLGFSLAALPTLQECRCSFGTACGLPMASWIRLCEDSGLLTRPSNYTQLAPLFDGLLRRRRNAAAAPRTQRRATRRHGVRECEAWAGITVPARASS</sequence>
<dbReference type="Proteomes" id="UP001642484">
    <property type="component" value="Unassembled WGS sequence"/>
</dbReference>